<organism evidence="1 2">
    <name type="scientific">Diphasiastrum complanatum</name>
    <name type="common">Issler's clubmoss</name>
    <name type="synonym">Lycopodium complanatum</name>
    <dbReference type="NCBI Taxonomy" id="34168"/>
    <lineage>
        <taxon>Eukaryota</taxon>
        <taxon>Viridiplantae</taxon>
        <taxon>Streptophyta</taxon>
        <taxon>Embryophyta</taxon>
        <taxon>Tracheophyta</taxon>
        <taxon>Lycopodiopsida</taxon>
        <taxon>Lycopodiales</taxon>
        <taxon>Lycopodiaceae</taxon>
        <taxon>Lycopodioideae</taxon>
        <taxon>Diphasiastrum</taxon>
    </lineage>
</organism>
<evidence type="ECO:0000313" key="2">
    <source>
        <dbReference type="Proteomes" id="UP001162992"/>
    </source>
</evidence>
<reference evidence="2" key="1">
    <citation type="journal article" date="2024" name="Proc. Natl. Acad. Sci. U.S.A.">
        <title>Extraordinary preservation of gene collinearity over three hundred million years revealed in homosporous lycophytes.</title>
        <authorList>
            <person name="Li C."/>
            <person name="Wickell D."/>
            <person name="Kuo L.Y."/>
            <person name="Chen X."/>
            <person name="Nie B."/>
            <person name="Liao X."/>
            <person name="Peng D."/>
            <person name="Ji J."/>
            <person name="Jenkins J."/>
            <person name="Williams M."/>
            <person name="Shu S."/>
            <person name="Plott C."/>
            <person name="Barry K."/>
            <person name="Rajasekar S."/>
            <person name="Grimwood J."/>
            <person name="Han X."/>
            <person name="Sun S."/>
            <person name="Hou Z."/>
            <person name="He W."/>
            <person name="Dai G."/>
            <person name="Sun C."/>
            <person name="Schmutz J."/>
            <person name="Leebens-Mack J.H."/>
            <person name="Li F.W."/>
            <person name="Wang L."/>
        </authorList>
    </citation>
    <scope>NUCLEOTIDE SEQUENCE [LARGE SCALE GENOMIC DNA]</scope>
    <source>
        <strain evidence="2">cv. PW_Plant_1</strain>
    </source>
</reference>
<name>A0ACC2CFW1_DIPCM</name>
<keyword evidence="2" id="KW-1185">Reference proteome</keyword>
<evidence type="ECO:0000313" key="1">
    <source>
        <dbReference type="EMBL" id="KAJ7540850.1"/>
    </source>
</evidence>
<gene>
    <name evidence="1" type="ORF">O6H91_10G033400</name>
</gene>
<comment type="caution">
    <text evidence="1">The sequence shown here is derived from an EMBL/GenBank/DDBJ whole genome shotgun (WGS) entry which is preliminary data.</text>
</comment>
<dbReference type="EMBL" id="CM055101">
    <property type="protein sequence ID" value="KAJ7540850.1"/>
    <property type="molecule type" value="Genomic_DNA"/>
</dbReference>
<dbReference type="Proteomes" id="UP001162992">
    <property type="component" value="Chromosome 10"/>
</dbReference>
<sequence>MDKYLAAKVNTPFRVLFFWVRYGRNERAICVVHVFMSPLPIYHSRKAWWVSPLLLLLQIVGVVESRKKLLPLAKKL</sequence>
<accession>A0ACC2CFW1</accession>
<protein>
    <submittedName>
        <fullName evidence="1">Uncharacterized protein</fullName>
    </submittedName>
</protein>
<proteinExistence type="predicted"/>